<comment type="caution">
    <text evidence="5">The sequence shown here is derived from an EMBL/GenBank/DDBJ whole genome shotgun (WGS) entry which is preliminary data.</text>
</comment>
<evidence type="ECO:0008006" key="7">
    <source>
        <dbReference type="Google" id="ProtNLM"/>
    </source>
</evidence>
<keyword evidence="4" id="KW-1133">Transmembrane helix</keyword>
<dbReference type="InterPro" id="IPR040265">
    <property type="entry name" value="CHUP1/IPGA1-like"/>
</dbReference>
<feature type="transmembrane region" description="Helical" evidence="4">
    <location>
        <begin position="12"/>
        <end position="32"/>
    </location>
</feature>
<gene>
    <name evidence="5" type="ORF">HRI_005093200</name>
</gene>
<dbReference type="PANTHER" id="PTHR31342:SF4">
    <property type="entry name" value="ACTIN BINDING PROTEIN FAMILY"/>
    <property type="match status" value="1"/>
</dbReference>
<sequence length="602" mass="69291">MFKEKRDSNPLLVKFGVAAVAVSFAGFLYSRLRTLIRVSDNCSEADSGENDRSKDEVRALRISPTSDPEEVSKQRSAKNDCDVFFLTQFNDLIEEFDFSNLVGASPEKEMEIPKSDLDASRMFKSLEKDDYEQEIEYLRNTVRVLREKVQNLEVQLLEYYGLKEQETAVSELRNRLKINNMEAELFRLKIESLQAEKQRLEGQVADHAEVVAELQSARSKIKVLEEKLRHEAEMNKEQILNLQKRVARLQEQELKAPENNPDIESKLQRLKVLECEVEELRESNTRLQIENSELVRKLESTQILANSDLEDTKKKAIDETNNRLRQENEDLTKQIEQLQSNRYSDIEELVNLRWINSCLRHELRNYRPPTGETVARDLSKSFSPKSEENAKKLILEYAHTEGMWHKGMDSMDFDFDQWSSSQASETRELDDSSIENSSATKSTNSGKKKFFKNLRRLIRRKDGKHSNQASSTSKTEHPDIDDPSSWSSSTANDSVSMLRSQSERIATPSQSSSGTSSDVPRWRSLNDEHITDVEKIRSELSSYGYKRFILGKDDDDDGSNFPLEPEHVNDSNSLWKSESVKLAEIFEGIRTVKIHKKSASII</sequence>
<proteinExistence type="predicted"/>
<feature type="compositionally biased region" description="Basic and acidic residues" evidence="3">
    <location>
        <begin position="49"/>
        <end position="59"/>
    </location>
</feature>
<feature type="compositionally biased region" description="Polar residues" evidence="3">
    <location>
        <begin position="434"/>
        <end position="445"/>
    </location>
</feature>
<dbReference type="GO" id="GO:0072699">
    <property type="term" value="P:protein localization to cortical microtubule cytoskeleton"/>
    <property type="evidence" value="ECO:0007669"/>
    <property type="project" value="TreeGrafter"/>
</dbReference>
<protein>
    <recommendedName>
        <fullName evidence="7">Protein CHUP1, chloroplastic</fullName>
    </recommendedName>
</protein>
<keyword evidence="4" id="KW-0472">Membrane</keyword>
<dbReference type="AlphaFoldDB" id="A0A9W7JGS2"/>
<evidence type="ECO:0000256" key="1">
    <source>
        <dbReference type="ARBA" id="ARBA00023054"/>
    </source>
</evidence>
<keyword evidence="4" id="KW-0812">Transmembrane</keyword>
<evidence type="ECO:0000313" key="6">
    <source>
        <dbReference type="Proteomes" id="UP001165190"/>
    </source>
</evidence>
<dbReference type="OrthoDB" id="1870283at2759"/>
<keyword evidence="1 2" id="KW-0175">Coiled coil</keyword>
<evidence type="ECO:0000313" key="5">
    <source>
        <dbReference type="EMBL" id="GMJ14240.1"/>
    </source>
</evidence>
<dbReference type="PANTHER" id="PTHR31342">
    <property type="entry name" value="PROTEIN CHUP1, CHLOROPLASTIC"/>
    <property type="match status" value="1"/>
</dbReference>
<keyword evidence="6" id="KW-1185">Reference proteome</keyword>
<evidence type="ECO:0000256" key="2">
    <source>
        <dbReference type="SAM" id="Coils"/>
    </source>
</evidence>
<feature type="region of interest" description="Disordered" evidence="3">
    <location>
        <begin position="424"/>
        <end position="446"/>
    </location>
</feature>
<feature type="compositionally biased region" description="Low complexity" evidence="3">
    <location>
        <begin position="483"/>
        <end position="496"/>
    </location>
</feature>
<feature type="compositionally biased region" description="Polar residues" evidence="3">
    <location>
        <begin position="497"/>
        <end position="508"/>
    </location>
</feature>
<reference evidence="5" key="1">
    <citation type="submission" date="2023-05" db="EMBL/GenBank/DDBJ databases">
        <title>Genome and transcriptome analyses reveal genes involved in the formation of fine ridges on petal epidermal cells in Hibiscus trionum.</title>
        <authorList>
            <person name="Koshimizu S."/>
            <person name="Masuda S."/>
            <person name="Ishii T."/>
            <person name="Shirasu K."/>
            <person name="Hoshino A."/>
            <person name="Arita M."/>
        </authorList>
    </citation>
    <scope>NUCLEOTIDE SEQUENCE</scope>
    <source>
        <strain evidence="5">Hamamatsu line</strain>
    </source>
</reference>
<feature type="region of interest" description="Disordered" evidence="3">
    <location>
        <begin position="42"/>
        <end position="74"/>
    </location>
</feature>
<organism evidence="5 6">
    <name type="scientific">Hibiscus trionum</name>
    <name type="common">Flower of an hour</name>
    <dbReference type="NCBI Taxonomy" id="183268"/>
    <lineage>
        <taxon>Eukaryota</taxon>
        <taxon>Viridiplantae</taxon>
        <taxon>Streptophyta</taxon>
        <taxon>Embryophyta</taxon>
        <taxon>Tracheophyta</taxon>
        <taxon>Spermatophyta</taxon>
        <taxon>Magnoliopsida</taxon>
        <taxon>eudicotyledons</taxon>
        <taxon>Gunneridae</taxon>
        <taxon>Pentapetalae</taxon>
        <taxon>rosids</taxon>
        <taxon>malvids</taxon>
        <taxon>Malvales</taxon>
        <taxon>Malvaceae</taxon>
        <taxon>Malvoideae</taxon>
        <taxon>Hibiscus</taxon>
    </lineage>
</organism>
<evidence type="ECO:0000256" key="3">
    <source>
        <dbReference type="SAM" id="MobiDB-lite"/>
    </source>
</evidence>
<name>A0A9W7JGS2_HIBTR</name>
<feature type="coiled-coil region" evidence="2">
    <location>
        <begin position="128"/>
        <end position="341"/>
    </location>
</feature>
<feature type="region of interest" description="Disordered" evidence="3">
    <location>
        <begin position="461"/>
        <end position="523"/>
    </location>
</feature>
<evidence type="ECO:0000256" key="4">
    <source>
        <dbReference type="SAM" id="Phobius"/>
    </source>
</evidence>
<dbReference type="EMBL" id="BSYR01000069">
    <property type="protein sequence ID" value="GMJ14240.1"/>
    <property type="molecule type" value="Genomic_DNA"/>
</dbReference>
<accession>A0A9W7JGS2</accession>
<dbReference type="GO" id="GO:0055028">
    <property type="term" value="C:cortical microtubule"/>
    <property type="evidence" value="ECO:0007669"/>
    <property type="project" value="TreeGrafter"/>
</dbReference>
<dbReference type="Proteomes" id="UP001165190">
    <property type="component" value="Unassembled WGS sequence"/>
</dbReference>